<proteinExistence type="predicted"/>
<name>A0A2P6RV41_ROSCH</name>
<keyword evidence="1" id="KW-1133">Transmembrane helix</keyword>
<dbReference type="AlphaFoldDB" id="A0A2P6RV41"/>
<dbReference type="Gene3D" id="1.20.1280.290">
    <property type="match status" value="1"/>
</dbReference>
<evidence type="ECO:0000256" key="1">
    <source>
        <dbReference type="SAM" id="Phobius"/>
    </source>
</evidence>
<evidence type="ECO:0000313" key="2">
    <source>
        <dbReference type="EMBL" id="PRQ50297.1"/>
    </source>
</evidence>
<evidence type="ECO:0000313" key="3">
    <source>
        <dbReference type="Proteomes" id="UP000238479"/>
    </source>
</evidence>
<keyword evidence="1" id="KW-0812">Transmembrane</keyword>
<keyword evidence="3" id="KW-1185">Reference proteome</keyword>
<accession>A0A2P6RV41</accession>
<protein>
    <recommendedName>
        <fullName evidence="4">SWEET sugar transporter</fullName>
    </recommendedName>
</protein>
<keyword evidence="1" id="KW-0472">Membrane</keyword>
<organism evidence="2 3">
    <name type="scientific">Rosa chinensis</name>
    <name type="common">China rose</name>
    <dbReference type="NCBI Taxonomy" id="74649"/>
    <lineage>
        <taxon>Eukaryota</taxon>
        <taxon>Viridiplantae</taxon>
        <taxon>Streptophyta</taxon>
        <taxon>Embryophyta</taxon>
        <taxon>Tracheophyta</taxon>
        <taxon>Spermatophyta</taxon>
        <taxon>Magnoliopsida</taxon>
        <taxon>eudicotyledons</taxon>
        <taxon>Gunneridae</taxon>
        <taxon>Pentapetalae</taxon>
        <taxon>rosids</taxon>
        <taxon>fabids</taxon>
        <taxon>Rosales</taxon>
        <taxon>Rosaceae</taxon>
        <taxon>Rosoideae</taxon>
        <taxon>Rosoideae incertae sedis</taxon>
        <taxon>Rosa</taxon>
    </lineage>
</organism>
<evidence type="ECO:0008006" key="4">
    <source>
        <dbReference type="Google" id="ProtNLM"/>
    </source>
</evidence>
<feature type="transmembrane region" description="Helical" evidence="1">
    <location>
        <begin position="15"/>
        <end position="38"/>
    </location>
</feature>
<dbReference type="Proteomes" id="UP000238479">
    <property type="component" value="Chromosome 2"/>
</dbReference>
<dbReference type="Gramene" id="PRQ50297">
    <property type="protein sequence ID" value="PRQ50297"/>
    <property type="gene ID" value="RchiOBHm_Chr2g0131641"/>
</dbReference>
<sequence length="62" mass="6912">MVVAGHPMLLLEKDYFILISTGLGAIFGVFQLIIYAIYYRTTPKDEDLSGKTTNDVQLCTNV</sequence>
<gene>
    <name evidence="2" type="ORF">RchiOBHm_Chr2g0131641</name>
</gene>
<reference evidence="2 3" key="1">
    <citation type="journal article" date="2018" name="Nat. Genet.">
        <title>The Rosa genome provides new insights in the design of modern roses.</title>
        <authorList>
            <person name="Bendahmane M."/>
        </authorList>
    </citation>
    <scope>NUCLEOTIDE SEQUENCE [LARGE SCALE GENOMIC DNA]</scope>
    <source>
        <strain evidence="3">cv. Old Blush</strain>
    </source>
</reference>
<dbReference type="EMBL" id="PDCK01000040">
    <property type="protein sequence ID" value="PRQ50297.1"/>
    <property type="molecule type" value="Genomic_DNA"/>
</dbReference>
<comment type="caution">
    <text evidence="2">The sequence shown here is derived from an EMBL/GenBank/DDBJ whole genome shotgun (WGS) entry which is preliminary data.</text>
</comment>